<feature type="domain" description="Iron-binding zinc finger CDGSH type" evidence="6">
    <location>
        <begin position="83"/>
        <end position="120"/>
    </location>
</feature>
<dbReference type="GO" id="GO:0051537">
    <property type="term" value="F:2 iron, 2 sulfur cluster binding"/>
    <property type="evidence" value="ECO:0007669"/>
    <property type="project" value="UniProtKB-KW"/>
</dbReference>
<dbReference type="InterPro" id="IPR052950">
    <property type="entry name" value="CISD"/>
</dbReference>
<dbReference type="EMBL" id="JAHQIW010003656">
    <property type="protein sequence ID" value="KAJ1359632.1"/>
    <property type="molecule type" value="Genomic_DNA"/>
</dbReference>
<evidence type="ECO:0000256" key="1">
    <source>
        <dbReference type="ARBA" id="ARBA00022714"/>
    </source>
</evidence>
<protein>
    <recommendedName>
        <fullName evidence="6">Iron-binding zinc finger CDGSH type domain-containing protein</fullName>
    </recommendedName>
</protein>
<dbReference type="InterPro" id="IPR018967">
    <property type="entry name" value="FeS-contain_CDGSH-typ"/>
</dbReference>
<proteinExistence type="predicted"/>
<evidence type="ECO:0000256" key="2">
    <source>
        <dbReference type="ARBA" id="ARBA00022723"/>
    </source>
</evidence>
<dbReference type="Gene3D" id="3.40.5.90">
    <property type="entry name" value="CDGSH iron-sulfur domain, mitoNEET-type"/>
    <property type="match status" value="2"/>
</dbReference>
<keyword evidence="4" id="KW-0411">Iron-sulfur</keyword>
<evidence type="ECO:0000256" key="5">
    <source>
        <dbReference type="ARBA" id="ARBA00034078"/>
    </source>
</evidence>
<dbReference type="Proteomes" id="UP001196413">
    <property type="component" value="Unassembled WGS sequence"/>
</dbReference>
<keyword evidence="1" id="KW-0001">2Fe-2S</keyword>
<dbReference type="SMART" id="SM00704">
    <property type="entry name" value="ZnF_CDGSH"/>
    <property type="match status" value="2"/>
</dbReference>
<evidence type="ECO:0000313" key="7">
    <source>
        <dbReference type="EMBL" id="KAJ1359632.1"/>
    </source>
</evidence>
<keyword evidence="3" id="KW-0408">Iron</keyword>
<dbReference type="InterPro" id="IPR042216">
    <property type="entry name" value="MitoNEET_CISD"/>
</dbReference>
<dbReference type="PANTHER" id="PTHR46491:SF3">
    <property type="entry name" value="CDGSH IRON-SULFUR DOMAIN-CONTAINING PROTEIN 3, MITOCHONDRIAL"/>
    <property type="match status" value="1"/>
</dbReference>
<keyword evidence="2" id="KW-0479">Metal-binding</keyword>
<name>A0AAD5N1X2_PARTN</name>
<sequence>MYKNILHWSPLPPVVSSIRGKAKGVIISNPSADMLPYKGVKWDHKPAKVSLEAGKTYVWCSCGLSSNQPFCDKTHGKDGLTNVRPVQFQVEKSGEYILCNCKQTNHRPICDGSHKTVSAAPRDHDASQFVQFGDNSPIYDGVARKLGYRPKNGGFQ</sequence>
<comment type="cofactor">
    <cofactor evidence="5">
        <name>[2Fe-2S] cluster</name>
        <dbReference type="ChEBI" id="CHEBI:190135"/>
    </cofactor>
</comment>
<dbReference type="PANTHER" id="PTHR46491">
    <property type="entry name" value="CDGSH IRON SULFUR DOMAIN PROTEIN HOMOLOG"/>
    <property type="match status" value="1"/>
</dbReference>
<evidence type="ECO:0000259" key="6">
    <source>
        <dbReference type="SMART" id="SM00704"/>
    </source>
</evidence>
<dbReference type="GO" id="GO:0005739">
    <property type="term" value="C:mitochondrion"/>
    <property type="evidence" value="ECO:0007669"/>
    <property type="project" value="TreeGrafter"/>
</dbReference>
<evidence type="ECO:0000256" key="3">
    <source>
        <dbReference type="ARBA" id="ARBA00023004"/>
    </source>
</evidence>
<reference evidence="7" key="1">
    <citation type="submission" date="2021-06" db="EMBL/GenBank/DDBJ databases">
        <title>Parelaphostrongylus tenuis whole genome reference sequence.</title>
        <authorList>
            <person name="Garwood T.J."/>
            <person name="Larsen P.A."/>
            <person name="Fountain-Jones N.M."/>
            <person name="Garbe J.R."/>
            <person name="Macchietto M.G."/>
            <person name="Kania S.A."/>
            <person name="Gerhold R.W."/>
            <person name="Richards J.E."/>
            <person name="Wolf T.M."/>
        </authorList>
    </citation>
    <scope>NUCLEOTIDE SEQUENCE</scope>
    <source>
        <strain evidence="7">MNPRO001-30</strain>
        <tissue evidence="7">Meninges</tissue>
    </source>
</reference>
<dbReference type="AlphaFoldDB" id="A0AAD5N1X2"/>
<gene>
    <name evidence="7" type="ORF">KIN20_018406</name>
</gene>
<keyword evidence="8" id="KW-1185">Reference proteome</keyword>
<evidence type="ECO:0000256" key="4">
    <source>
        <dbReference type="ARBA" id="ARBA00023014"/>
    </source>
</evidence>
<feature type="domain" description="Iron-binding zinc finger CDGSH type" evidence="6">
    <location>
        <begin position="44"/>
        <end position="81"/>
    </location>
</feature>
<organism evidence="7 8">
    <name type="scientific">Parelaphostrongylus tenuis</name>
    <name type="common">Meningeal worm</name>
    <dbReference type="NCBI Taxonomy" id="148309"/>
    <lineage>
        <taxon>Eukaryota</taxon>
        <taxon>Metazoa</taxon>
        <taxon>Ecdysozoa</taxon>
        <taxon>Nematoda</taxon>
        <taxon>Chromadorea</taxon>
        <taxon>Rhabditida</taxon>
        <taxon>Rhabditina</taxon>
        <taxon>Rhabditomorpha</taxon>
        <taxon>Strongyloidea</taxon>
        <taxon>Metastrongylidae</taxon>
        <taxon>Parelaphostrongylus</taxon>
    </lineage>
</organism>
<evidence type="ECO:0000313" key="8">
    <source>
        <dbReference type="Proteomes" id="UP001196413"/>
    </source>
</evidence>
<comment type="caution">
    <text evidence="7">The sequence shown here is derived from an EMBL/GenBank/DDBJ whole genome shotgun (WGS) entry which is preliminary data.</text>
</comment>
<accession>A0AAD5N1X2</accession>
<dbReference type="GO" id="GO:0046872">
    <property type="term" value="F:metal ion binding"/>
    <property type="evidence" value="ECO:0007669"/>
    <property type="project" value="UniProtKB-KW"/>
</dbReference>
<dbReference type="Pfam" id="PF09360">
    <property type="entry name" value="zf-CDGSH"/>
    <property type="match status" value="2"/>
</dbReference>